<dbReference type="SMART" id="SM00421">
    <property type="entry name" value="HTH_LUXR"/>
    <property type="match status" value="1"/>
</dbReference>
<evidence type="ECO:0000256" key="3">
    <source>
        <dbReference type="ARBA" id="ARBA00023125"/>
    </source>
</evidence>
<organism evidence="8 9">
    <name type="scientific">Candidatus Defluviibacterium haderslevense</name>
    <dbReference type="NCBI Taxonomy" id="2981993"/>
    <lineage>
        <taxon>Bacteria</taxon>
        <taxon>Pseudomonadati</taxon>
        <taxon>Bacteroidota</taxon>
        <taxon>Saprospiria</taxon>
        <taxon>Saprospirales</taxon>
        <taxon>Saprospiraceae</taxon>
        <taxon>Candidatus Defluviibacterium</taxon>
    </lineage>
</organism>
<dbReference type="PRINTS" id="PR00038">
    <property type="entry name" value="HTHLUXR"/>
</dbReference>
<evidence type="ECO:0000313" key="9">
    <source>
        <dbReference type="Proteomes" id="UP000808349"/>
    </source>
</evidence>
<evidence type="ECO:0000256" key="1">
    <source>
        <dbReference type="ARBA" id="ARBA00022553"/>
    </source>
</evidence>
<keyword evidence="3" id="KW-0238">DNA-binding</keyword>
<dbReference type="EMBL" id="JADKFW010000021">
    <property type="protein sequence ID" value="MBK9719955.1"/>
    <property type="molecule type" value="Genomic_DNA"/>
</dbReference>
<evidence type="ECO:0000256" key="4">
    <source>
        <dbReference type="ARBA" id="ARBA00023163"/>
    </source>
</evidence>
<dbReference type="Proteomes" id="UP000808349">
    <property type="component" value="Unassembled WGS sequence"/>
</dbReference>
<comment type="caution">
    <text evidence="8">The sequence shown here is derived from an EMBL/GenBank/DDBJ whole genome shotgun (WGS) entry which is preliminary data.</text>
</comment>
<dbReference type="PROSITE" id="PS50043">
    <property type="entry name" value="HTH_LUXR_2"/>
    <property type="match status" value="1"/>
</dbReference>
<feature type="domain" description="HTH luxR-type" evidence="6">
    <location>
        <begin position="147"/>
        <end position="212"/>
    </location>
</feature>
<dbReference type="Gene3D" id="3.40.50.2300">
    <property type="match status" value="1"/>
</dbReference>
<keyword evidence="1 5" id="KW-0597">Phosphoprotein</keyword>
<dbReference type="GO" id="GO:0006355">
    <property type="term" value="P:regulation of DNA-templated transcription"/>
    <property type="evidence" value="ECO:0007669"/>
    <property type="project" value="InterPro"/>
</dbReference>
<dbReference type="Pfam" id="PF00196">
    <property type="entry name" value="GerE"/>
    <property type="match status" value="1"/>
</dbReference>
<dbReference type="CDD" id="cd06170">
    <property type="entry name" value="LuxR_C_like"/>
    <property type="match status" value="1"/>
</dbReference>
<feature type="modified residue" description="4-aspartylphosphate" evidence="5">
    <location>
        <position position="54"/>
    </location>
</feature>
<dbReference type="AlphaFoldDB" id="A0A9D7SC76"/>
<evidence type="ECO:0000259" key="6">
    <source>
        <dbReference type="PROSITE" id="PS50043"/>
    </source>
</evidence>
<dbReference type="CDD" id="cd17535">
    <property type="entry name" value="REC_NarL-like"/>
    <property type="match status" value="1"/>
</dbReference>
<dbReference type="InterPro" id="IPR058245">
    <property type="entry name" value="NreC/VraR/RcsB-like_REC"/>
</dbReference>
<dbReference type="InterPro" id="IPR016032">
    <property type="entry name" value="Sig_transdc_resp-reg_C-effctor"/>
</dbReference>
<proteinExistence type="predicted"/>
<dbReference type="SUPFAM" id="SSF52172">
    <property type="entry name" value="CheY-like"/>
    <property type="match status" value="1"/>
</dbReference>
<dbReference type="InterPro" id="IPR001789">
    <property type="entry name" value="Sig_transdc_resp-reg_receiver"/>
</dbReference>
<protein>
    <submittedName>
        <fullName evidence="8">Response regulator transcription factor</fullName>
    </submittedName>
</protein>
<evidence type="ECO:0000259" key="7">
    <source>
        <dbReference type="PROSITE" id="PS50110"/>
    </source>
</evidence>
<accession>A0A9D7SC76</accession>
<dbReference type="SUPFAM" id="SSF46894">
    <property type="entry name" value="C-terminal effector domain of the bipartite response regulators"/>
    <property type="match status" value="1"/>
</dbReference>
<dbReference type="PANTHER" id="PTHR43214:SF41">
    <property type="entry name" value="NITRATE_NITRITE RESPONSE REGULATOR PROTEIN NARP"/>
    <property type="match status" value="1"/>
</dbReference>
<feature type="domain" description="Response regulatory" evidence="7">
    <location>
        <begin position="3"/>
        <end position="119"/>
    </location>
</feature>
<keyword evidence="4" id="KW-0804">Transcription</keyword>
<evidence type="ECO:0000256" key="2">
    <source>
        <dbReference type="ARBA" id="ARBA00023015"/>
    </source>
</evidence>
<gene>
    <name evidence="8" type="ORF">IPO85_21085</name>
</gene>
<evidence type="ECO:0000313" key="8">
    <source>
        <dbReference type="EMBL" id="MBK9719955.1"/>
    </source>
</evidence>
<reference evidence="8 9" key="1">
    <citation type="submission" date="2020-10" db="EMBL/GenBank/DDBJ databases">
        <title>Connecting structure to function with the recovery of over 1000 high-quality activated sludge metagenome-assembled genomes encoding full-length rRNA genes using long-read sequencing.</title>
        <authorList>
            <person name="Singleton C.M."/>
            <person name="Petriglieri F."/>
            <person name="Kristensen J.M."/>
            <person name="Kirkegaard R.H."/>
            <person name="Michaelsen T.Y."/>
            <person name="Andersen M.H."/>
            <person name="Karst S.M."/>
            <person name="Dueholm M.S."/>
            <person name="Nielsen P.H."/>
            <person name="Albertsen M."/>
        </authorList>
    </citation>
    <scope>NUCLEOTIDE SEQUENCE [LARGE SCALE GENOMIC DNA]</scope>
    <source>
        <strain evidence="8">Ribe_18-Q3-R11-54_BAT3C.373</strain>
    </source>
</reference>
<dbReference type="PANTHER" id="PTHR43214">
    <property type="entry name" value="TWO-COMPONENT RESPONSE REGULATOR"/>
    <property type="match status" value="1"/>
</dbReference>
<dbReference type="InterPro" id="IPR011006">
    <property type="entry name" value="CheY-like_superfamily"/>
</dbReference>
<dbReference type="GO" id="GO:0000160">
    <property type="term" value="P:phosphorelay signal transduction system"/>
    <property type="evidence" value="ECO:0007669"/>
    <property type="project" value="InterPro"/>
</dbReference>
<dbReference type="InterPro" id="IPR039420">
    <property type="entry name" value="WalR-like"/>
</dbReference>
<sequence>MIKVVIADDHTMFVDGIESILKNETNIKVVDRCFNGKKVFDILKKKAVDVLLLDINLPELNGIQVAQRIQKEYPQVKILALSMYNEESFVTEILKSGALGYVLKNTDRIELIKAIETVASGQTYFSAEVTETIMGRLRKKNTQKKKNNILLPKISRREREVLTLIVKEHTTQEIAERLFISLKTVESHRSSLISKLNVRNTAGLVRATIEYHLLD</sequence>
<dbReference type="InterPro" id="IPR000792">
    <property type="entry name" value="Tscrpt_reg_LuxR_C"/>
</dbReference>
<dbReference type="PROSITE" id="PS50110">
    <property type="entry name" value="RESPONSE_REGULATORY"/>
    <property type="match status" value="1"/>
</dbReference>
<dbReference type="GO" id="GO:0003677">
    <property type="term" value="F:DNA binding"/>
    <property type="evidence" value="ECO:0007669"/>
    <property type="project" value="UniProtKB-KW"/>
</dbReference>
<dbReference type="SMART" id="SM00448">
    <property type="entry name" value="REC"/>
    <property type="match status" value="1"/>
</dbReference>
<evidence type="ECO:0000256" key="5">
    <source>
        <dbReference type="PROSITE-ProRule" id="PRU00169"/>
    </source>
</evidence>
<keyword evidence="2" id="KW-0805">Transcription regulation</keyword>
<name>A0A9D7SC76_9BACT</name>
<dbReference type="Pfam" id="PF00072">
    <property type="entry name" value="Response_reg"/>
    <property type="match status" value="1"/>
</dbReference>